<dbReference type="AlphaFoldDB" id="A0A1W2GKS4"/>
<gene>
    <name evidence="2" type="ORF">SAMN04488029_3111</name>
</gene>
<reference evidence="2 3" key="1">
    <citation type="submission" date="2017-04" db="EMBL/GenBank/DDBJ databases">
        <authorList>
            <person name="Afonso C.L."/>
            <person name="Miller P.J."/>
            <person name="Scott M.A."/>
            <person name="Spackman E."/>
            <person name="Goraichik I."/>
            <person name="Dimitrov K.M."/>
            <person name="Suarez D.L."/>
            <person name="Swayne D.E."/>
        </authorList>
    </citation>
    <scope>NUCLEOTIDE SEQUENCE [LARGE SCALE GENOMIC DNA]</scope>
    <source>
        <strain evidence="2 3">DSM 26133</strain>
    </source>
</reference>
<dbReference type="SMART" id="SM00867">
    <property type="entry name" value="YceI"/>
    <property type="match status" value="1"/>
</dbReference>
<dbReference type="SUPFAM" id="SSF101874">
    <property type="entry name" value="YceI-like"/>
    <property type="match status" value="1"/>
</dbReference>
<feature type="domain" description="Lipid/polyisoprenoid-binding YceI-like" evidence="1">
    <location>
        <begin position="21"/>
        <end position="176"/>
    </location>
</feature>
<dbReference type="InterPro" id="IPR036761">
    <property type="entry name" value="TTHA0802/YceI-like_sf"/>
</dbReference>
<sequence>MKYILTIFIISSCTFFSKAQTLKIEKGASTMEVQGTSSLHDWKSTVEEFTVEAILKEDQINNIQFSAIVKSIKSGKSGMDGNTYKALKEDKYPEIKFVSSQLNILKDRLIGTGQLTIAGKSKDIPINLIIKQNTTTTVNGNVKIKMTDYDITPPTAVFGTIKTGDEITIQFNFTLIKS</sequence>
<evidence type="ECO:0000313" key="2">
    <source>
        <dbReference type="EMBL" id="SMD36866.1"/>
    </source>
</evidence>
<dbReference type="Gene3D" id="2.40.128.110">
    <property type="entry name" value="Lipid/polyisoprenoid-binding, YceI-like"/>
    <property type="match status" value="1"/>
</dbReference>
<keyword evidence="3" id="KW-1185">Reference proteome</keyword>
<dbReference type="STRING" id="692418.SAMN04488029_3111"/>
<dbReference type="InterPro" id="IPR007372">
    <property type="entry name" value="Lipid/polyisoprenoid-bd_YceI"/>
</dbReference>
<name>A0A1W2GKS4_REIFA</name>
<dbReference type="OrthoDB" id="9794147at2"/>
<dbReference type="EMBL" id="FWYF01000003">
    <property type="protein sequence ID" value="SMD36866.1"/>
    <property type="molecule type" value="Genomic_DNA"/>
</dbReference>
<dbReference type="Pfam" id="PF04264">
    <property type="entry name" value="YceI"/>
    <property type="match status" value="1"/>
</dbReference>
<proteinExistence type="predicted"/>
<organism evidence="2 3">
    <name type="scientific">Reichenbachiella faecimaris</name>
    <dbReference type="NCBI Taxonomy" id="692418"/>
    <lineage>
        <taxon>Bacteria</taxon>
        <taxon>Pseudomonadati</taxon>
        <taxon>Bacteroidota</taxon>
        <taxon>Cytophagia</taxon>
        <taxon>Cytophagales</taxon>
        <taxon>Reichenbachiellaceae</taxon>
        <taxon>Reichenbachiella</taxon>
    </lineage>
</organism>
<protein>
    <submittedName>
        <fullName evidence="2">Polyisoprenoid-binding protein YceI</fullName>
    </submittedName>
</protein>
<evidence type="ECO:0000313" key="3">
    <source>
        <dbReference type="Proteomes" id="UP000192472"/>
    </source>
</evidence>
<dbReference type="Proteomes" id="UP000192472">
    <property type="component" value="Unassembled WGS sequence"/>
</dbReference>
<evidence type="ECO:0000259" key="1">
    <source>
        <dbReference type="SMART" id="SM00867"/>
    </source>
</evidence>
<dbReference type="RefSeq" id="WP_084373749.1">
    <property type="nucleotide sequence ID" value="NZ_FWYF01000003.1"/>
</dbReference>
<accession>A0A1W2GKS4</accession>